<keyword evidence="5 7" id="KW-0456">Lyase</keyword>
<comment type="catalytic activity">
    <reaction evidence="7">
        <text>a peptidoglycan chain = a peptidoglycan chain with N-acetyl-1,6-anhydromuramyl-[peptide] at the reducing end + a peptidoglycan chain with N-acetylglucosamine at the non-reducing end.</text>
        <dbReference type="EC" id="4.2.2.29"/>
    </reaction>
</comment>
<evidence type="ECO:0000256" key="7">
    <source>
        <dbReference type="HAMAP-Rule" id="MF_02065"/>
    </source>
</evidence>
<dbReference type="GO" id="GO:0071555">
    <property type="term" value="P:cell wall organization"/>
    <property type="evidence" value="ECO:0007669"/>
    <property type="project" value="UniProtKB-KW"/>
</dbReference>
<reference evidence="8 9" key="1">
    <citation type="journal article" date="2016" name="Nat. Commun.">
        <title>Thousands of microbial genomes shed light on interconnected biogeochemical processes in an aquifer system.</title>
        <authorList>
            <person name="Anantharaman K."/>
            <person name="Brown C.T."/>
            <person name="Hug L.A."/>
            <person name="Sharon I."/>
            <person name="Castelle C.J."/>
            <person name="Probst A.J."/>
            <person name="Thomas B.C."/>
            <person name="Singh A."/>
            <person name="Wilkins M.J."/>
            <person name="Karaoz U."/>
            <person name="Brodie E.L."/>
            <person name="Williams K.H."/>
            <person name="Hubbard S.S."/>
            <person name="Banfield J.F."/>
        </authorList>
    </citation>
    <scope>NUCLEOTIDE SEQUENCE [LARGE SCALE GENOMIC DNA]</scope>
</reference>
<dbReference type="GO" id="GO:0009252">
    <property type="term" value="P:peptidoglycan biosynthetic process"/>
    <property type="evidence" value="ECO:0007669"/>
    <property type="project" value="UniProtKB-UniRule"/>
</dbReference>
<evidence type="ECO:0000256" key="3">
    <source>
        <dbReference type="ARBA" id="ARBA00022989"/>
    </source>
</evidence>
<evidence type="ECO:0000313" key="9">
    <source>
        <dbReference type="Proteomes" id="UP000177690"/>
    </source>
</evidence>
<evidence type="ECO:0000256" key="6">
    <source>
        <dbReference type="ARBA" id="ARBA00023316"/>
    </source>
</evidence>
<name>A0A1G1ZQJ5_9BACT</name>
<comment type="similarity">
    <text evidence="7">Belongs to the transglycosylase MltG family.</text>
</comment>
<dbReference type="Gene3D" id="3.30.1490.480">
    <property type="entry name" value="Endolytic murein transglycosylase"/>
    <property type="match status" value="1"/>
</dbReference>
<evidence type="ECO:0000256" key="5">
    <source>
        <dbReference type="ARBA" id="ARBA00023239"/>
    </source>
</evidence>
<comment type="subcellular location">
    <subcellularLocation>
        <location evidence="7">Cell membrane</location>
        <topology evidence="7">Single-pass membrane protein</topology>
    </subcellularLocation>
</comment>
<evidence type="ECO:0000313" key="8">
    <source>
        <dbReference type="EMBL" id="OGY66894.1"/>
    </source>
</evidence>
<dbReference type="PANTHER" id="PTHR30518">
    <property type="entry name" value="ENDOLYTIC MUREIN TRANSGLYCOSYLASE"/>
    <property type="match status" value="1"/>
</dbReference>
<gene>
    <name evidence="7" type="primary">mltG</name>
    <name evidence="8" type="ORF">A3I24_04380</name>
</gene>
<feature type="transmembrane region" description="Helical" evidence="7">
    <location>
        <begin position="7"/>
        <end position="25"/>
    </location>
</feature>
<dbReference type="AlphaFoldDB" id="A0A1G1ZQJ5"/>
<dbReference type="GO" id="GO:0005886">
    <property type="term" value="C:plasma membrane"/>
    <property type="evidence" value="ECO:0007669"/>
    <property type="project" value="UniProtKB-SubCell"/>
</dbReference>
<comment type="function">
    <text evidence="7">Functions as a peptidoglycan terminase that cleaves nascent peptidoglycan strands endolytically to terminate their elongation.</text>
</comment>
<dbReference type="Proteomes" id="UP000177690">
    <property type="component" value="Unassembled WGS sequence"/>
</dbReference>
<dbReference type="GO" id="GO:0008932">
    <property type="term" value="F:lytic endotransglycosylase activity"/>
    <property type="evidence" value="ECO:0007669"/>
    <property type="project" value="UniProtKB-UniRule"/>
</dbReference>
<comment type="caution">
    <text evidence="8">The sequence shown here is derived from an EMBL/GenBank/DDBJ whole genome shotgun (WGS) entry which is preliminary data.</text>
</comment>
<accession>A0A1G1ZQJ5</accession>
<evidence type="ECO:0000256" key="4">
    <source>
        <dbReference type="ARBA" id="ARBA00023136"/>
    </source>
</evidence>
<feature type="site" description="Important for catalytic activity" evidence="7">
    <location>
        <position position="216"/>
    </location>
</feature>
<dbReference type="HAMAP" id="MF_02065">
    <property type="entry name" value="MltG"/>
    <property type="match status" value="1"/>
</dbReference>
<protein>
    <recommendedName>
        <fullName evidence="7">Endolytic murein transglycosylase</fullName>
        <ecNumber evidence="7">4.2.2.29</ecNumber>
    </recommendedName>
    <alternativeName>
        <fullName evidence="7">Peptidoglycan lytic transglycosylase</fullName>
    </alternativeName>
    <alternativeName>
        <fullName evidence="7">Peptidoglycan polymerization terminase</fullName>
    </alternativeName>
</protein>
<keyword evidence="2 7" id="KW-0812">Transmembrane</keyword>
<evidence type="ECO:0000256" key="2">
    <source>
        <dbReference type="ARBA" id="ARBA00022692"/>
    </source>
</evidence>
<keyword evidence="6 7" id="KW-0961">Cell wall biogenesis/degradation</keyword>
<dbReference type="Pfam" id="PF02618">
    <property type="entry name" value="YceG"/>
    <property type="match status" value="2"/>
</dbReference>
<dbReference type="STRING" id="1798409.A3I24_04380"/>
<dbReference type="EMBL" id="MHJL01000033">
    <property type="protein sequence ID" value="OGY66894.1"/>
    <property type="molecule type" value="Genomic_DNA"/>
</dbReference>
<keyword evidence="3 7" id="KW-1133">Transmembrane helix</keyword>
<dbReference type="EC" id="4.2.2.29" evidence="7"/>
<evidence type="ECO:0000256" key="1">
    <source>
        <dbReference type="ARBA" id="ARBA00022475"/>
    </source>
</evidence>
<dbReference type="NCBIfam" id="TIGR00247">
    <property type="entry name" value="endolytic transglycosylase MltG"/>
    <property type="match status" value="1"/>
</dbReference>
<dbReference type="InterPro" id="IPR003770">
    <property type="entry name" value="MLTG-like"/>
</dbReference>
<keyword evidence="4 7" id="KW-0472">Membrane</keyword>
<organism evidence="8 9">
    <name type="scientific">Candidatus Harrisonbacteria bacterium RIFCSPLOWO2_02_FULL_41_13b</name>
    <dbReference type="NCBI Taxonomy" id="1798409"/>
    <lineage>
        <taxon>Bacteria</taxon>
        <taxon>Candidatus Harrisoniibacteriota</taxon>
    </lineage>
</organism>
<keyword evidence="1 7" id="KW-1003">Cell membrane</keyword>
<dbReference type="PANTHER" id="PTHR30518:SF2">
    <property type="entry name" value="ENDOLYTIC MUREIN TRANSGLYCOSYLASE"/>
    <property type="match status" value="1"/>
</dbReference>
<sequence length="309" mass="35081">MGKAIKIYFILITASLILGYFLYLLTPLTSASKREETLKIDQGQSVEEIAQSLKEAGFIRSQLAFKVYGFVSGALRRLKPGDYNLKPSLSTPDIIALLLAGPKNDIQVTIIEGENLAEIDKKFSELGIISAKGIQNYKFASLRVNYPFLEKAKFLEGFLFPDTYRFFNNSSPEEVIRKILDNFQKKAWPLLKNSRVEDDSLTEYEIVILASLIEKEVPLHNDRLIVSGILRKRLGINMALQVDAAPETYKRYGLPLTPIANPGLNAIYAALHPKVSDYLYYLSDPTTKKTIFSRTFEEHDENRSRYLKK</sequence>
<proteinExistence type="inferred from homology"/>